<feature type="region of interest" description="Disordered" evidence="1">
    <location>
        <begin position="1"/>
        <end position="35"/>
    </location>
</feature>
<dbReference type="EMBL" id="JH109152">
    <property type="protein sequence ID" value="EGW23216.1"/>
    <property type="molecule type" value="Genomic_DNA"/>
</dbReference>
<organism evidence="2 3">
    <name type="scientific">Methylobacter tundripaludum (strain ATCC BAA-1195 / DSM 17260 / SV96)</name>
    <dbReference type="NCBI Taxonomy" id="697282"/>
    <lineage>
        <taxon>Bacteria</taxon>
        <taxon>Pseudomonadati</taxon>
        <taxon>Pseudomonadota</taxon>
        <taxon>Gammaproteobacteria</taxon>
        <taxon>Methylococcales</taxon>
        <taxon>Methylococcaceae</taxon>
        <taxon>Methylobacter</taxon>
    </lineage>
</organism>
<dbReference type="Proteomes" id="UP000004664">
    <property type="component" value="Unassembled WGS sequence"/>
</dbReference>
<name>G3IXF9_METTV</name>
<accession>G3IXF9</accession>
<gene>
    <name evidence="2" type="ORF">Mettu_2061</name>
</gene>
<sequence length="81" mass="9033">MDALDVGRNKPVRVTARTGVSGKYPPNSPETPPHATRLDGLIPAYIRVRHSSVHIEMTLFDRLVYKDESRSLGTRVMFGVV</sequence>
<dbReference type="AlphaFoldDB" id="G3IXF9"/>
<proteinExistence type="predicted"/>
<reference evidence="2 3" key="1">
    <citation type="submission" date="2011-06" db="EMBL/GenBank/DDBJ databases">
        <title>Genomic sequence of Methylobacter tundripaludum SV96.</title>
        <authorList>
            <consortium name="US DOE Joint Genome Institute"/>
            <person name="Lucas S."/>
            <person name="Han J."/>
            <person name="Lapidus A."/>
            <person name="Cheng J.-F."/>
            <person name="Goodwin L."/>
            <person name="Pitluck S."/>
            <person name="Held B."/>
            <person name="Detter J.C."/>
            <person name="Han C."/>
            <person name="Tapia R."/>
            <person name="Land M."/>
            <person name="Hauser L."/>
            <person name="Kyrpides N."/>
            <person name="Ivanova N."/>
            <person name="Ovchinnikova G."/>
            <person name="Pagani I."/>
            <person name="Klotz M.G."/>
            <person name="Dispirito A.A."/>
            <person name="Murrell J.C."/>
            <person name="Dunfield P."/>
            <person name="Kalyuzhnaya M.G."/>
            <person name="Svenning M."/>
            <person name="Trotsenko Y.A."/>
            <person name="Stein L.Y."/>
            <person name="Woyke T."/>
        </authorList>
    </citation>
    <scope>NUCLEOTIDE SEQUENCE [LARGE SCALE GENOMIC DNA]</scope>
    <source>
        <strain evidence="3">ATCC BAA-1195 / DSM 17260 / SV96</strain>
    </source>
</reference>
<evidence type="ECO:0000313" key="3">
    <source>
        <dbReference type="Proteomes" id="UP000004664"/>
    </source>
</evidence>
<keyword evidence="3" id="KW-1185">Reference proteome</keyword>
<evidence type="ECO:0000256" key="1">
    <source>
        <dbReference type="SAM" id="MobiDB-lite"/>
    </source>
</evidence>
<dbReference type="STRING" id="697282.Mettu_2061"/>
<protein>
    <submittedName>
        <fullName evidence="2">Uncharacterized protein</fullName>
    </submittedName>
</protein>
<dbReference type="HOGENOM" id="CLU_2569926_0_0_6"/>
<evidence type="ECO:0000313" key="2">
    <source>
        <dbReference type="EMBL" id="EGW23216.1"/>
    </source>
</evidence>